<evidence type="ECO:0000313" key="12">
    <source>
        <dbReference type="Proteomes" id="UP000199501"/>
    </source>
</evidence>
<comment type="subunit">
    <text evidence="9">The Tat system comprises two distinct complexes: a TatABC complex, containing multiple copies of TatA, TatB and TatC subunits, and a separate TatA complex, containing only TatA subunits. Substrates initially bind to the TatABC complex, which probably triggers association of the separate TatA complex to form the active translocon.</text>
</comment>
<dbReference type="HAMAP" id="MF_00236">
    <property type="entry name" value="TatA_E"/>
    <property type="match status" value="1"/>
</dbReference>
<keyword evidence="8 9" id="KW-0472">Membrane</keyword>
<dbReference type="Pfam" id="PF02416">
    <property type="entry name" value="TatA_B_E"/>
    <property type="match status" value="1"/>
</dbReference>
<evidence type="ECO:0000256" key="6">
    <source>
        <dbReference type="ARBA" id="ARBA00022989"/>
    </source>
</evidence>
<feature type="transmembrane region" description="Helical" evidence="9">
    <location>
        <begin position="6"/>
        <end position="25"/>
    </location>
</feature>
<evidence type="ECO:0000256" key="9">
    <source>
        <dbReference type="HAMAP-Rule" id="MF_00236"/>
    </source>
</evidence>
<reference evidence="12" key="1">
    <citation type="submission" date="2016-10" db="EMBL/GenBank/DDBJ databases">
        <authorList>
            <person name="Varghese N."/>
            <person name="Submissions S."/>
        </authorList>
    </citation>
    <scope>NUCLEOTIDE SEQUENCE [LARGE SCALE GENOMIC DNA]</scope>
    <source>
        <strain evidence="12">IBRC-M 10403</strain>
    </source>
</reference>
<evidence type="ECO:0000313" key="11">
    <source>
        <dbReference type="EMBL" id="SDC10449.1"/>
    </source>
</evidence>
<keyword evidence="4 9" id="KW-0812">Transmembrane</keyword>
<dbReference type="NCBIfam" id="TIGR01411">
    <property type="entry name" value="tatAE"/>
    <property type="match status" value="1"/>
</dbReference>
<keyword evidence="6 9" id="KW-1133">Transmembrane helix</keyword>
<evidence type="ECO:0000256" key="10">
    <source>
        <dbReference type="SAM" id="MobiDB-lite"/>
    </source>
</evidence>
<dbReference type="AlphaFoldDB" id="A0A1G6IVB6"/>
<accession>A0A1G6IVB6</accession>
<organism evidence="11 12">
    <name type="scientific">Actinokineospora iranica</name>
    <dbReference type="NCBI Taxonomy" id="1271860"/>
    <lineage>
        <taxon>Bacteria</taxon>
        <taxon>Bacillati</taxon>
        <taxon>Actinomycetota</taxon>
        <taxon>Actinomycetes</taxon>
        <taxon>Pseudonocardiales</taxon>
        <taxon>Pseudonocardiaceae</taxon>
        <taxon>Actinokineospora</taxon>
    </lineage>
</organism>
<protein>
    <recommendedName>
        <fullName evidence="9">Sec-independent protein translocase protein TatA</fullName>
    </recommendedName>
</protein>
<dbReference type="NCBIfam" id="NF001854">
    <property type="entry name" value="PRK00575.1"/>
    <property type="match status" value="1"/>
</dbReference>
<dbReference type="InterPro" id="IPR003369">
    <property type="entry name" value="TatA/B/E"/>
</dbReference>
<keyword evidence="5 9" id="KW-0653">Protein transport</keyword>
<dbReference type="RefSeq" id="WP_091446962.1">
    <property type="nucleotide sequence ID" value="NZ_FMZZ01000001.1"/>
</dbReference>
<keyword evidence="2 9" id="KW-0813">Transport</keyword>
<keyword evidence="12" id="KW-1185">Reference proteome</keyword>
<proteinExistence type="inferred from homology"/>
<evidence type="ECO:0000256" key="7">
    <source>
        <dbReference type="ARBA" id="ARBA00023010"/>
    </source>
</evidence>
<dbReference type="GO" id="GO:0008320">
    <property type="term" value="F:protein transmembrane transporter activity"/>
    <property type="evidence" value="ECO:0007669"/>
    <property type="project" value="UniProtKB-UniRule"/>
</dbReference>
<evidence type="ECO:0000256" key="5">
    <source>
        <dbReference type="ARBA" id="ARBA00022927"/>
    </source>
</evidence>
<dbReference type="InterPro" id="IPR006312">
    <property type="entry name" value="TatA/E"/>
</dbReference>
<feature type="region of interest" description="Disordered" evidence="10">
    <location>
        <begin position="41"/>
        <end position="107"/>
    </location>
</feature>
<keyword evidence="3 9" id="KW-1003">Cell membrane</keyword>
<dbReference type="GO" id="GO:0033281">
    <property type="term" value="C:TAT protein transport complex"/>
    <property type="evidence" value="ECO:0007669"/>
    <property type="project" value="UniProtKB-UniRule"/>
</dbReference>
<feature type="compositionally biased region" description="Basic and acidic residues" evidence="10">
    <location>
        <begin position="83"/>
        <end position="94"/>
    </location>
</feature>
<dbReference type="Proteomes" id="UP000199501">
    <property type="component" value="Unassembled WGS sequence"/>
</dbReference>
<evidence type="ECO:0000256" key="4">
    <source>
        <dbReference type="ARBA" id="ARBA00022692"/>
    </source>
</evidence>
<feature type="compositionally biased region" description="Basic and acidic residues" evidence="10">
    <location>
        <begin position="41"/>
        <end position="60"/>
    </location>
</feature>
<evidence type="ECO:0000256" key="3">
    <source>
        <dbReference type="ARBA" id="ARBA00022475"/>
    </source>
</evidence>
<evidence type="ECO:0000256" key="1">
    <source>
        <dbReference type="ARBA" id="ARBA00004162"/>
    </source>
</evidence>
<dbReference type="PANTHER" id="PTHR42982">
    <property type="entry name" value="SEC-INDEPENDENT PROTEIN TRANSLOCASE PROTEIN TATA"/>
    <property type="match status" value="1"/>
</dbReference>
<gene>
    <name evidence="9" type="primary">tatA</name>
    <name evidence="11" type="ORF">SAMN05216174_101116</name>
</gene>
<evidence type="ECO:0000256" key="2">
    <source>
        <dbReference type="ARBA" id="ARBA00022448"/>
    </source>
</evidence>
<dbReference type="Gene3D" id="1.20.5.3310">
    <property type="match status" value="1"/>
</dbReference>
<comment type="function">
    <text evidence="9">Part of the twin-arginine translocation (Tat) system that transports large folded proteins containing a characteristic twin-arginine motif in their signal peptide across membranes. TatA could form the protein-conducting channel of the Tat system.</text>
</comment>
<name>A0A1G6IVB6_9PSEU</name>
<dbReference type="EMBL" id="FMZZ01000001">
    <property type="protein sequence ID" value="SDC10449.1"/>
    <property type="molecule type" value="Genomic_DNA"/>
</dbReference>
<dbReference type="STRING" id="1271860.SAMN05216174_101116"/>
<evidence type="ECO:0000256" key="8">
    <source>
        <dbReference type="ARBA" id="ARBA00023136"/>
    </source>
</evidence>
<comment type="similarity">
    <text evidence="9">Belongs to the TatA/E family.</text>
</comment>
<sequence>MTPGPWEILIIAVVIVLLFGARKLPTMARSLGQSMRILKAETKGMRTDEQDDAGKPEADKAPSATAQPVAAQLPPAKPEQSPEELRREIDELQRKLNQQDQAHKNAS</sequence>
<dbReference type="OrthoDB" id="5245163at2"/>
<dbReference type="PANTHER" id="PTHR42982:SF8">
    <property type="entry name" value="SEC-INDEPENDENT PROTEIN TRANSLOCASE PROTEIN TATA"/>
    <property type="match status" value="1"/>
</dbReference>
<keyword evidence="7 9" id="KW-0811">Translocation</keyword>
<comment type="subcellular location">
    <subcellularLocation>
        <location evidence="1 9">Cell membrane</location>
        <topology evidence="1 9">Single-pass membrane protein</topology>
    </subcellularLocation>
</comment>
<dbReference type="GO" id="GO:0043953">
    <property type="term" value="P:protein transport by the Tat complex"/>
    <property type="evidence" value="ECO:0007669"/>
    <property type="project" value="UniProtKB-UniRule"/>
</dbReference>